<dbReference type="SUPFAM" id="SSF48452">
    <property type="entry name" value="TPR-like"/>
    <property type="match status" value="1"/>
</dbReference>
<dbReference type="OrthoDB" id="430802at2759"/>
<comment type="subcellular location">
    <subcellularLocation>
        <location evidence="1">Membrane</location>
        <topology evidence="1">Multi-pass membrane protein</topology>
    </subcellularLocation>
</comment>
<keyword evidence="8" id="KW-1185">Reference proteome</keyword>
<name>A0A813ATF5_9DINO</name>
<dbReference type="InterPro" id="IPR005821">
    <property type="entry name" value="Ion_trans_dom"/>
</dbReference>
<feature type="non-terminal residue" evidence="7">
    <location>
        <position position="634"/>
    </location>
</feature>
<dbReference type="InterPro" id="IPR027359">
    <property type="entry name" value="Volt_channel_dom_sf"/>
</dbReference>
<evidence type="ECO:0000256" key="4">
    <source>
        <dbReference type="ARBA" id="ARBA00023136"/>
    </source>
</evidence>
<evidence type="ECO:0000313" key="8">
    <source>
        <dbReference type="Proteomes" id="UP000601435"/>
    </source>
</evidence>
<dbReference type="PROSITE" id="PS00018">
    <property type="entry name" value="EF_HAND_1"/>
    <property type="match status" value="1"/>
</dbReference>
<dbReference type="AlphaFoldDB" id="A0A813ATF5"/>
<dbReference type="Gene3D" id="1.25.40.10">
    <property type="entry name" value="Tetratricopeptide repeat domain"/>
    <property type="match status" value="1"/>
</dbReference>
<evidence type="ECO:0000256" key="2">
    <source>
        <dbReference type="ARBA" id="ARBA00022692"/>
    </source>
</evidence>
<feature type="transmembrane region" description="Helical" evidence="5">
    <location>
        <begin position="132"/>
        <end position="152"/>
    </location>
</feature>
<accession>A0A813ATF5</accession>
<dbReference type="PANTHER" id="PTHR10037:SF62">
    <property type="entry name" value="SODIUM CHANNEL PROTEIN 60E"/>
    <property type="match status" value="1"/>
</dbReference>
<protein>
    <submittedName>
        <fullName evidence="7">Cacna1c protein</fullName>
    </submittedName>
</protein>
<evidence type="ECO:0000259" key="6">
    <source>
        <dbReference type="Pfam" id="PF00520"/>
    </source>
</evidence>
<feature type="domain" description="Ion transport" evidence="6">
    <location>
        <begin position="133"/>
        <end position="375"/>
    </location>
</feature>
<dbReference type="Proteomes" id="UP000601435">
    <property type="component" value="Unassembled WGS sequence"/>
</dbReference>
<feature type="transmembrane region" description="Helical" evidence="5">
    <location>
        <begin position="262"/>
        <end position="288"/>
    </location>
</feature>
<dbReference type="InterPro" id="IPR043203">
    <property type="entry name" value="VGCC_Ca_Na"/>
</dbReference>
<feature type="transmembrane region" description="Helical" evidence="5">
    <location>
        <begin position="196"/>
        <end position="220"/>
    </location>
</feature>
<evidence type="ECO:0000256" key="5">
    <source>
        <dbReference type="SAM" id="Phobius"/>
    </source>
</evidence>
<comment type="caution">
    <text evidence="7">The sequence shown here is derived from an EMBL/GenBank/DDBJ whole genome shotgun (WGS) entry which is preliminary data.</text>
</comment>
<feature type="transmembrane region" description="Helical" evidence="5">
    <location>
        <begin position="349"/>
        <end position="372"/>
    </location>
</feature>
<keyword evidence="4 5" id="KW-0472">Membrane</keyword>
<keyword evidence="3 5" id="KW-1133">Transmembrane helix</keyword>
<reference evidence="7" key="1">
    <citation type="submission" date="2021-02" db="EMBL/GenBank/DDBJ databases">
        <authorList>
            <person name="Dougan E. K."/>
            <person name="Rhodes N."/>
            <person name="Thang M."/>
            <person name="Chan C."/>
        </authorList>
    </citation>
    <scope>NUCLEOTIDE SEQUENCE</scope>
</reference>
<dbReference type="InterPro" id="IPR011990">
    <property type="entry name" value="TPR-like_helical_dom_sf"/>
</dbReference>
<dbReference type="InterPro" id="IPR018247">
    <property type="entry name" value="EF_Hand_1_Ca_BS"/>
</dbReference>
<evidence type="ECO:0000313" key="7">
    <source>
        <dbReference type="EMBL" id="CAE7879651.1"/>
    </source>
</evidence>
<dbReference type="GO" id="GO:0001518">
    <property type="term" value="C:voltage-gated sodium channel complex"/>
    <property type="evidence" value="ECO:0007669"/>
    <property type="project" value="TreeGrafter"/>
</dbReference>
<dbReference type="GO" id="GO:0005248">
    <property type="term" value="F:voltage-gated sodium channel activity"/>
    <property type="evidence" value="ECO:0007669"/>
    <property type="project" value="TreeGrafter"/>
</dbReference>
<proteinExistence type="predicted"/>
<gene>
    <name evidence="7" type="primary">Cacna1c</name>
    <name evidence="7" type="ORF">SNEC2469_LOCUS28834</name>
</gene>
<dbReference type="Gene3D" id="1.20.120.350">
    <property type="entry name" value="Voltage-gated potassium channels. Chain C"/>
    <property type="match status" value="1"/>
</dbReference>
<keyword evidence="2 5" id="KW-0812">Transmembrane</keyword>
<evidence type="ECO:0000256" key="3">
    <source>
        <dbReference type="ARBA" id="ARBA00022989"/>
    </source>
</evidence>
<sequence length="634" mass="71001">DRLSLAKAAFEESVEKLRAEFDRVQQHAQDLASICVQDGNGQTPIADLTAMACADVAKLRDETAQPMQEEMVIAEIDTCTTNALEMSENVLDVVNCREEAEALRKRREMQMPSSCTGGKTEAELEKFDRRAAWLNIVPAIVIVANALVIGISLDLYRGHIGWQVLEYVFVAFYTFEFLAKVWMYGWSWYWCGPERAWNLFDIACLLVMYVDVAVATMLLLQGRDSSDAEAISSLNLMKIFRLARLARLIRALRFQVFHELKLIVLGVFSGLRVICWAIVLLVVLVYSIGVGMRNFVGEGPQESGVEFEEFETVAAAMFTCFRCFTDGCSAYDGTPLSERLREAYGGPFIVGYIFVTMLVTVGVFNLIMAVFIENVMSSQFAHKQTEIADTALGMETKIKDRIIRKLGLKRSSFRLSPDLKTRSEGLDEVLQVGGRNISRDEFDMWLRDPDFVRVLDEASIDVSAQVGLFDVLDADAGGELSVRELVTGLMSLRGPVTKGDVIGMSLKIRYLVSMLEAQLRLRAQRACFVACGLHALYSVEALLSRGYCYLASGAEERAQRDFAEVIHKDAGYNRNAYVLMSLSLKRLGDLGGAIRYLNRCLSVQDFERARADFRQVLQEELGHPACCYGCCSYY</sequence>
<dbReference type="Pfam" id="PF00520">
    <property type="entry name" value="Ion_trans"/>
    <property type="match status" value="1"/>
</dbReference>
<dbReference type="PANTHER" id="PTHR10037">
    <property type="entry name" value="VOLTAGE-GATED CATION CHANNEL CALCIUM AND SODIUM"/>
    <property type="match status" value="1"/>
</dbReference>
<dbReference type="Gene3D" id="1.10.287.70">
    <property type="match status" value="1"/>
</dbReference>
<organism evidence="7 8">
    <name type="scientific">Symbiodinium necroappetens</name>
    <dbReference type="NCBI Taxonomy" id="1628268"/>
    <lineage>
        <taxon>Eukaryota</taxon>
        <taxon>Sar</taxon>
        <taxon>Alveolata</taxon>
        <taxon>Dinophyceae</taxon>
        <taxon>Suessiales</taxon>
        <taxon>Symbiodiniaceae</taxon>
        <taxon>Symbiodinium</taxon>
    </lineage>
</organism>
<dbReference type="SUPFAM" id="SSF81324">
    <property type="entry name" value="Voltage-gated potassium channels"/>
    <property type="match status" value="1"/>
</dbReference>
<dbReference type="EMBL" id="CAJNJA010063520">
    <property type="protein sequence ID" value="CAE7879651.1"/>
    <property type="molecule type" value="Genomic_DNA"/>
</dbReference>
<evidence type="ECO:0000256" key="1">
    <source>
        <dbReference type="ARBA" id="ARBA00004141"/>
    </source>
</evidence>
<feature type="transmembrane region" description="Helical" evidence="5">
    <location>
        <begin position="164"/>
        <end position="184"/>
    </location>
</feature>